<sequence>MARRPSARPLELRRLNHPRANNTSRVLSLGSNDPDSRGGQLVHSKLRFSMGSKEQNFANCQHPRG</sequence>
<feature type="region of interest" description="Disordered" evidence="1">
    <location>
        <begin position="1"/>
        <end position="40"/>
    </location>
</feature>
<dbReference type="EMBL" id="MSFU01000001">
    <property type="protein sequence ID" value="PWY85427.1"/>
    <property type="molecule type" value="Genomic_DNA"/>
</dbReference>
<reference evidence="2" key="1">
    <citation type="submission" date="2016-12" db="EMBL/GenBank/DDBJ databases">
        <title>The genomes of Aspergillus section Nigri reveals drivers in fungal speciation.</title>
        <authorList>
            <consortium name="DOE Joint Genome Institute"/>
            <person name="Vesth T.C."/>
            <person name="Nybo J."/>
            <person name="Theobald S."/>
            <person name="Brandl J."/>
            <person name="Frisvad J.C."/>
            <person name="Nielsen K.F."/>
            <person name="Lyhne E.K."/>
            <person name="Kogle M.E."/>
            <person name="Kuo A."/>
            <person name="Riley R."/>
            <person name="Clum A."/>
            <person name="Nolan M."/>
            <person name="Lipzen A."/>
            <person name="Salamov A."/>
            <person name="Henrissat B."/>
            <person name="Wiebenga A."/>
            <person name="De vries R.P."/>
            <person name="Grigoriev I.V."/>
            <person name="Mortensen U.H."/>
            <person name="Andersen M.R."/>
            <person name="Baker S.E."/>
        </authorList>
    </citation>
    <scope>NUCLEOTIDE SEQUENCE</scope>
    <source>
        <strain evidence="2">CBS 122712</strain>
    </source>
</reference>
<proteinExistence type="predicted"/>
<evidence type="ECO:0000313" key="2">
    <source>
        <dbReference type="EMBL" id="PWY85427.1"/>
    </source>
</evidence>
<feature type="compositionally biased region" description="Polar residues" evidence="1">
    <location>
        <begin position="19"/>
        <end position="33"/>
    </location>
</feature>
<gene>
    <name evidence="2" type="ORF">BO83DRAFT_8032</name>
</gene>
<accession>A0A317WJT5</accession>
<dbReference type="VEuPathDB" id="FungiDB:BO83DRAFT_8032"/>
<dbReference type="GeneID" id="37059580"/>
<evidence type="ECO:0000313" key="3">
    <source>
        <dbReference type="Proteomes" id="UP000246171"/>
    </source>
</evidence>
<protein>
    <submittedName>
        <fullName evidence="2">Uncharacterized protein</fullName>
    </submittedName>
</protein>
<dbReference type="RefSeq" id="XP_025393347.1">
    <property type="nucleotide sequence ID" value="XM_025537618.1"/>
</dbReference>
<name>A0A317WJT5_ASPEC</name>
<evidence type="ECO:0000256" key="1">
    <source>
        <dbReference type="SAM" id="MobiDB-lite"/>
    </source>
</evidence>
<keyword evidence="3" id="KW-1185">Reference proteome</keyword>
<dbReference type="Proteomes" id="UP000246171">
    <property type="component" value="Unassembled WGS sequence"/>
</dbReference>
<comment type="caution">
    <text evidence="2">The sequence shown here is derived from an EMBL/GenBank/DDBJ whole genome shotgun (WGS) entry which is preliminary data.</text>
</comment>
<dbReference type="AlphaFoldDB" id="A0A317WJT5"/>
<organism evidence="2 3">
    <name type="scientific">Aspergillus eucalypticola (strain CBS 122712 / IBT 29274)</name>
    <dbReference type="NCBI Taxonomy" id="1448314"/>
    <lineage>
        <taxon>Eukaryota</taxon>
        <taxon>Fungi</taxon>
        <taxon>Dikarya</taxon>
        <taxon>Ascomycota</taxon>
        <taxon>Pezizomycotina</taxon>
        <taxon>Eurotiomycetes</taxon>
        <taxon>Eurotiomycetidae</taxon>
        <taxon>Eurotiales</taxon>
        <taxon>Aspergillaceae</taxon>
        <taxon>Aspergillus</taxon>
        <taxon>Aspergillus subgen. Circumdati</taxon>
    </lineage>
</organism>